<evidence type="ECO:0000256" key="3">
    <source>
        <dbReference type="ARBA" id="ARBA00023212"/>
    </source>
</evidence>
<evidence type="ECO:0000256" key="2">
    <source>
        <dbReference type="ARBA" id="ARBA00022490"/>
    </source>
</evidence>
<dbReference type="GO" id="GO:0005856">
    <property type="term" value="C:cytoskeleton"/>
    <property type="evidence" value="ECO:0007669"/>
    <property type="project" value="UniProtKB-SubCell"/>
</dbReference>
<keyword evidence="2" id="KW-0963">Cytoplasm</keyword>
<dbReference type="OrthoDB" id="10263206at2759"/>
<keyword evidence="4" id="KW-0131">Cell cycle</keyword>
<gene>
    <name evidence="7" type="ORF">BCV72DRAFT_308269</name>
</gene>
<dbReference type="Pfam" id="PF00566">
    <property type="entry name" value="RabGAP-TBC"/>
    <property type="match status" value="1"/>
</dbReference>
<evidence type="ECO:0000256" key="5">
    <source>
        <dbReference type="ARBA" id="ARBA00061049"/>
    </source>
</evidence>
<dbReference type="PROSITE" id="PS50086">
    <property type="entry name" value="TBC_RABGAP"/>
    <property type="match status" value="1"/>
</dbReference>
<dbReference type="EMBL" id="KV922006">
    <property type="protein sequence ID" value="ORE03362.1"/>
    <property type="molecule type" value="Genomic_DNA"/>
</dbReference>
<dbReference type="SUPFAM" id="SSF47923">
    <property type="entry name" value="Ypt/Rab-GAP domain of gyp1p"/>
    <property type="match status" value="2"/>
</dbReference>
<evidence type="ECO:0000259" key="6">
    <source>
        <dbReference type="PROSITE" id="PS50086"/>
    </source>
</evidence>
<reference evidence="7" key="1">
    <citation type="journal article" date="2016" name="Proc. Natl. Acad. Sci. U.S.A.">
        <title>Lipid metabolic changes in an early divergent fungus govern the establishment of a mutualistic symbiosis with endobacteria.</title>
        <authorList>
            <person name="Lastovetsky O.A."/>
            <person name="Gaspar M.L."/>
            <person name="Mondo S.J."/>
            <person name="LaButti K.M."/>
            <person name="Sandor L."/>
            <person name="Grigoriev I.V."/>
            <person name="Henry S.A."/>
            <person name="Pawlowska T.E."/>
        </authorList>
    </citation>
    <scope>NUCLEOTIDE SEQUENCE [LARGE SCALE GENOMIC DNA]</scope>
    <source>
        <strain evidence="7">ATCC 52814</strain>
    </source>
</reference>
<evidence type="ECO:0000256" key="1">
    <source>
        <dbReference type="ARBA" id="ARBA00004245"/>
    </source>
</evidence>
<dbReference type="InterPro" id="IPR035969">
    <property type="entry name" value="Rab-GAP_TBC_sf"/>
</dbReference>
<evidence type="ECO:0000313" key="7">
    <source>
        <dbReference type="EMBL" id="ORE03362.1"/>
    </source>
</evidence>
<dbReference type="PANTHER" id="PTHR22957:SF263">
    <property type="entry name" value="MITOTIC CHECK POINT PROTEIN BUB2"/>
    <property type="match status" value="1"/>
</dbReference>
<evidence type="ECO:0000256" key="4">
    <source>
        <dbReference type="ARBA" id="ARBA00023306"/>
    </source>
</evidence>
<keyword evidence="3" id="KW-0206">Cytoskeleton</keyword>
<comment type="subcellular location">
    <subcellularLocation>
        <location evidence="1">Cytoplasm</location>
        <location evidence="1">Cytoskeleton</location>
    </subcellularLocation>
</comment>
<comment type="similarity">
    <text evidence="5">Belongs to the BUB2 family.</text>
</comment>
<organism evidence="7">
    <name type="scientific">Rhizopus microsporus var. microsporus</name>
    <dbReference type="NCBI Taxonomy" id="86635"/>
    <lineage>
        <taxon>Eukaryota</taxon>
        <taxon>Fungi</taxon>
        <taxon>Fungi incertae sedis</taxon>
        <taxon>Mucoromycota</taxon>
        <taxon>Mucoromycotina</taxon>
        <taxon>Mucoromycetes</taxon>
        <taxon>Mucorales</taxon>
        <taxon>Mucorineae</taxon>
        <taxon>Rhizopodaceae</taxon>
        <taxon>Rhizopus</taxon>
    </lineage>
</organism>
<dbReference type="GO" id="GO:0005096">
    <property type="term" value="F:GTPase activator activity"/>
    <property type="evidence" value="ECO:0007669"/>
    <property type="project" value="TreeGrafter"/>
</dbReference>
<dbReference type="FunFam" id="1.10.8.270:FF:000035">
    <property type="entry name" value="Cell cycle arrest protein BUB2"/>
    <property type="match status" value="1"/>
</dbReference>
<dbReference type="VEuPathDB" id="FungiDB:BCV72DRAFT_308269"/>
<sequence length="335" mass="38117">MNQESIESILARKHTDPEETIKSIFDLKEALLTQTCLPDQREKVWKLLLGVRNISASSYIHLVELGPSALDDKIRNDTFRTMATDTSFLEHVSEDMLIRLLNAFVWTGEKDPRIESIRTLLTDKPITNITYMQGMNVLAAPFLMVMPEMDAFFAFSTFIYRWCPLYVLPTMRGVHCGIRLFELCLRSLDPTLYGYLRGKNLSATVYALPPIMTFSACTAPLSELLQLWDYMFAHGLHLNILFVIAQIALIRGDILQTQSPYKILRVLPPLRAKEIIELTKVLVKSLPSDLYQKLVYHAYDESVADNLGIAATSSTASELHQGEEDLPAYLRDFHL</sequence>
<dbReference type="SMART" id="SM00164">
    <property type="entry name" value="TBC"/>
    <property type="match status" value="1"/>
</dbReference>
<dbReference type="Proteomes" id="UP000242414">
    <property type="component" value="Unassembled WGS sequence"/>
</dbReference>
<accession>A0A1X0QUF2</accession>
<feature type="domain" description="Rab-GAP TBC" evidence="6">
    <location>
        <begin position="35"/>
        <end position="235"/>
    </location>
</feature>
<dbReference type="InterPro" id="IPR000195">
    <property type="entry name" value="Rab-GAP-TBC_dom"/>
</dbReference>
<name>A0A1X0QUF2_RHIZD</name>
<protein>
    <submittedName>
        <fullName evidence="7">TBC-domain-containing protein</fullName>
    </submittedName>
</protein>
<proteinExistence type="inferred from homology"/>
<dbReference type="Gene3D" id="1.10.8.270">
    <property type="entry name" value="putative rabgap domain of human tbc1 domain family member 14 like domains"/>
    <property type="match status" value="1"/>
</dbReference>
<dbReference type="AlphaFoldDB" id="A0A1X0QUF2"/>
<dbReference type="PANTHER" id="PTHR22957">
    <property type="entry name" value="TBC1 DOMAIN FAMILY MEMBER GTPASE-ACTIVATING PROTEIN"/>
    <property type="match status" value="1"/>
</dbReference>
<dbReference type="Gene3D" id="1.10.472.80">
    <property type="entry name" value="Ypt/Rab-GAP domain of gyp1p, domain 3"/>
    <property type="match status" value="1"/>
</dbReference>